<comment type="catalytic activity">
    <reaction evidence="13">
        <text>(11R)-hydroxy-(5Z,8Z,12E,14Z)-eicosatetraenoate + NAD(+) = 11-oxo-(5Z,8Z,12E,14Z)-eicosatetraenoate + NADH + H(+)</text>
        <dbReference type="Rhea" id="RHEA:48640"/>
        <dbReference type="ChEBI" id="CHEBI:15378"/>
        <dbReference type="ChEBI" id="CHEBI:57540"/>
        <dbReference type="ChEBI" id="CHEBI:57945"/>
        <dbReference type="ChEBI" id="CHEBI:78836"/>
        <dbReference type="ChEBI" id="CHEBI:90697"/>
    </reaction>
    <physiologicalReaction direction="left-to-right" evidence="13">
        <dbReference type="Rhea" id="RHEA:48641"/>
    </physiologicalReaction>
</comment>
<evidence type="ECO:0000256" key="16">
    <source>
        <dbReference type="ARBA" id="ARBA00048535"/>
    </source>
</evidence>
<evidence type="ECO:0000256" key="2">
    <source>
        <dbReference type="ARBA" id="ARBA00023002"/>
    </source>
</evidence>
<dbReference type="PANTHER" id="PTHR44229">
    <property type="entry name" value="15-HYDROXYPROSTAGLANDIN DEHYDROGENASE [NAD(+)]"/>
    <property type="match status" value="1"/>
</dbReference>
<dbReference type="PRINTS" id="PR00081">
    <property type="entry name" value="GDHRDH"/>
</dbReference>
<evidence type="ECO:0000256" key="15">
    <source>
        <dbReference type="ARBA" id="ARBA00048393"/>
    </source>
</evidence>
<dbReference type="InterPro" id="IPR020904">
    <property type="entry name" value="Sc_DH/Rdtase_CS"/>
</dbReference>
<dbReference type="InterPro" id="IPR036291">
    <property type="entry name" value="NAD(P)-bd_dom_sf"/>
</dbReference>
<evidence type="ECO:0000256" key="9">
    <source>
        <dbReference type="ARBA" id="ARBA00047325"/>
    </source>
</evidence>
<evidence type="ECO:0000256" key="17">
    <source>
        <dbReference type="ARBA" id="ARBA00048611"/>
    </source>
</evidence>
<keyword evidence="24" id="KW-1185">Reference proteome</keyword>
<protein>
    <recommendedName>
        <fullName evidence="5">15-hydroxyprostaglandin dehydrogenase [NAD(+)]</fullName>
        <ecNumber evidence="3">1.1.1.141</ecNumber>
        <ecNumber evidence="4">1.1.1.232</ecNumber>
    </recommendedName>
    <alternativeName>
        <fullName evidence="7">Eicosanoid/docosanoid dehydrogenase [NAD(+)]</fullName>
    </alternativeName>
    <alternativeName>
        <fullName evidence="6">Prostaglandin dehydrogenase 1</fullName>
    </alternativeName>
</protein>
<reference evidence="23 24" key="1">
    <citation type="submission" date="2020-06" db="EMBL/GenBank/DDBJ databases">
        <authorList>
            <person name="Li R."/>
            <person name="Bekaert M."/>
        </authorList>
    </citation>
    <scope>NUCLEOTIDE SEQUENCE [LARGE SCALE GENOMIC DNA]</scope>
    <source>
        <strain evidence="24">wild</strain>
    </source>
</reference>
<gene>
    <name evidence="23" type="ORF">MCOR_16695</name>
</gene>
<sequence length="387" mass="43732">MITIFNMTGKVAVVTGAARGLGRAFTEALLKRGDKVCFCDVDNFGDDNVQFLPCDVRKDQEFTDFFNRVIQKYNTVDIMINNAGILNENQWRKTVDINLTAVIHGSLLAMEHMRNRSNSGGLILNVSSLAGVMPVSFCPAYTASKHGVIGFSRSWALQPEVRKNRIRIACLCPSFTDTDIIKGTYDSRVHGPELARRVMNSYELMVTDRVTEAFLRILDDLDNNGKVMMVTPTRGNDNDNDNETEPTISGLCRIQDKQLLAKLSSGDVIAQKMKYHPSCLAAVYRERAKKRQTEAENSCTQEKNMMKETALAELVTYFFETRRNSEESVVFRLADLAYLYEERLTQLGSSSAQVHSTRLRDKLLQKMPELEAHTKGRDVLLMFKKDI</sequence>
<evidence type="ECO:0000256" key="12">
    <source>
        <dbReference type="ARBA" id="ARBA00048140"/>
    </source>
</evidence>
<dbReference type="GO" id="GO:0005737">
    <property type="term" value="C:cytoplasm"/>
    <property type="evidence" value="ECO:0007669"/>
    <property type="project" value="TreeGrafter"/>
</dbReference>
<comment type="catalytic activity">
    <reaction evidence="21">
        <text>resolvin E1 + NAD(+) = 18-oxo-resolvin E1 + NADH + H(+)</text>
        <dbReference type="Rhea" id="RHEA:49244"/>
        <dbReference type="ChEBI" id="CHEBI:15378"/>
        <dbReference type="ChEBI" id="CHEBI:57540"/>
        <dbReference type="ChEBI" id="CHEBI:57945"/>
        <dbReference type="ChEBI" id="CHEBI:91000"/>
        <dbReference type="ChEBI" id="CHEBI:91001"/>
    </reaction>
    <physiologicalReaction direction="left-to-right" evidence="21">
        <dbReference type="Rhea" id="RHEA:49245"/>
    </physiologicalReaction>
</comment>
<evidence type="ECO:0000256" key="14">
    <source>
        <dbReference type="ARBA" id="ARBA00048170"/>
    </source>
</evidence>
<comment type="catalytic activity">
    <reaction evidence="12">
        <text>15-oxo-(5S,6R)-dihydroxy-(7E,9E,11Z)-eicosatrienoate + NADH + H(+) = (5S,6R,15S)-trihydroxy-(7E,9E,11Z)-eicosatrienoate + NAD(+)</text>
        <dbReference type="Rhea" id="RHEA:41596"/>
        <dbReference type="ChEBI" id="CHEBI:15378"/>
        <dbReference type="ChEBI" id="CHEBI:57540"/>
        <dbReference type="ChEBI" id="CHEBI:57945"/>
        <dbReference type="ChEBI" id="CHEBI:78325"/>
        <dbReference type="ChEBI" id="CHEBI:78329"/>
    </reaction>
    <physiologicalReaction direction="left-to-right" evidence="12">
        <dbReference type="Rhea" id="RHEA:41597"/>
    </physiologicalReaction>
</comment>
<dbReference type="Gene3D" id="3.40.50.720">
    <property type="entry name" value="NAD(P)-binding Rossmann-like Domain"/>
    <property type="match status" value="1"/>
</dbReference>
<comment type="catalytic activity">
    <reaction evidence="20">
        <text>(15S)-hydroxy-(5Z,8Z,11Z,13E)-eicosatetraenoate + NAD(+) = 15-oxo-(5Z,8Z,11Z,13E)-eicosatetraenoate + NADH + H(+)</text>
        <dbReference type="Rhea" id="RHEA:23260"/>
        <dbReference type="ChEBI" id="CHEBI:15378"/>
        <dbReference type="ChEBI" id="CHEBI:57409"/>
        <dbReference type="ChEBI" id="CHEBI:57410"/>
        <dbReference type="ChEBI" id="CHEBI:57540"/>
        <dbReference type="ChEBI" id="CHEBI:57945"/>
        <dbReference type="EC" id="1.1.1.232"/>
    </reaction>
    <physiologicalReaction direction="left-to-right" evidence="20">
        <dbReference type="Rhea" id="RHEA:23261"/>
    </physiologicalReaction>
</comment>
<comment type="catalytic activity">
    <reaction evidence="18">
        <text>prostaglandin E2 + NAD(+) = 15-oxoprostaglandin E2 + NADH + H(+)</text>
        <dbReference type="Rhea" id="RHEA:11876"/>
        <dbReference type="ChEBI" id="CHEBI:15378"/>
        <dbReference type="ChEBI" id="CHEBI:57400"/>
        <dbReference type="ChEBI" id="CHEBI:57540"/>
        <dbReference type="ChEBI" id="CHEBI:57945"/>
        <dbReference type="ChEBI" id="CHEBI:606564"/>
        <dbReference type="EC" id="1.1.1.141"/>
    </reaction>
    <physiologicalReaction direction="left-to-right" evidence="18">
        <dbReference type="Rhea" id="RHEA:11877"/>
    </physiologicalReaction>
</comment>
<name>A0A6J8BBQ5_MYTCO</name>
<comment type="catalytic activity">
    <reaction evidence="9">
        <text>prostaglandin E1 + NAD(+) = 15-oxoprostaglandin E1 + NADH + H(+)</text>
        <dbReference type="Rhea" id="RHEA:16477"/>
        <dbReference type="ChEBI" id="CHEBI:15378"/>
        <dbReference type="ChEBI" id="CHEBI:57397"/>
        <dbReference type="ChEBI" id="CHEBI:57401"/>
        <dbReference type="ChEBI" id="CHEBI:57540"/>
        <dbReference type="ChEBI" id="CHEBI:57945"/>
    </reaction>
    <physiologicalReaction direction="left-to-right" evidence="9">
        <dbReference type="Rhea" id="RHEA:16478"/>
    </physiologicalReaction>
</comment>
<comment type="catalytic activity">
    <reaction evidence="15">
        <text>resolvin D2 + NAD(+) = 7-oxoresolvin D2 + NADH + H(+)</text>
        <dbReference type="Rhea" id="RHEA:53584"/>
        <dbReference type="ChEBI" id="CHEBI:15378"/>
        <dbReference type="ChEBI" id="CHEBI:57540"/>
        <dbReference type="ChEBI" id="CHEBI:57945"/>
        <dbReference type="ChEBI" id="CHEBI:133367"/>
        <dbReference type="ChEBI" id="CHEBI:137497"/>
    </reaction>
    <physiologicalReaction direction="left-to-right" evidence="15">
        <dbReference type="Rhea" id="RHEA:53585"/>
    </physiologicalReaction>
</comment>
<comment type="catalytic activity">
    <reaction evidence="14">
        <text>resolvin D1 + NAD(+) = 17-oxoresolvin D1 + NADH + H(+)</text>
        <dbReference type="Rhea" id="RHEA:50128"/>
        <dbReference type="ChEBI" id="CHEBI:15378"/>
        <dbReference type="ChEBI" id="CHEBI:57540"/>
        <dbReference type="ChEBI" id="CHEBI:57945"/>
        <dbReference type="ChEBI" id="CHEBI:132079"/>
        <dbReference type="ChEBI" id="CHEBI:132081"/>
    </reaction>
    <physiologicalReaction direction="left-to-right" evidence="14">
        <dbReference type="Rhea" id="RHEA:50129"/>
    </physiologicalReaction>
</comment>
<evidence type="ECO:0000256" key="19">
    <source>
        <dbReference type="ARBA" id="ARBA00048921"/>
    </source>
</evidence>
<dbReference type="Pfam" id="PF00106">
    <property type="entry name" value="adh_short"/>
    <property type="match status" value="1"/>
</dbReference>
<evidence type="ECO:0000256" key="21">
    <source>
        <dbReference type="ARBA" id="ARBA00049188"/>
    </source>
</evidence>
<evidence type="ECO:0000256" key="8">
    <source>
        <dbReference type="ARBA" id="ARBA00045705"/>
    </source>
</evidence>
<evidence type="ECO:0000313" key="24">
    <source>
        <dbReference type="Proteomes" id="UP000507470"/>
    </source>
</evidence>
<evidence type="ECO:0000256" key="18">
    <source>
        <dbReference type="ARBA" id="ARBA00048739"/>
    </source>
</evidence>
<dbReference type="AlphaFoldDB" id="A0A6J8BBQ5"/>
<dbReference type="Proteomes" id="UP000507470">
    <property type="component" value="Unassembled WGS sequence"/>
</dbReference>
<organism evidence="23 24">
    <name type="scientific">Mytilus coruscus</name>
    <name type="common">Sea mussel</name>
    <dbReference type="NCBI Taxonomy" id="42192"/>
    <lineage>
        <taxon>Eukaryota</taxon>
        <taxon>Metazoa</taxon>
        <taxon>Spiralia</taxon>
        <taxon>Lophotrochozoa</taxon>
        <taxon>Mollusca</taxon>
        <taxon>Bivalvia</taxon>
        <taxon>Autobranchia</taxon>
        <taxon>Pteriomorphia</taxon>
        <taxon>Mytilida</taxon>
        <taxon>Mytiloidea</taxon>
        <taxon>Mytilidae</taxon>
        <taxon>Mytilinae</taxon>
        <taxon>Mytilus</taxon>
    </lineage>
</organism>
<comment type="catalytic activity">
    <reaction evidence="11">
        <text>14-hydroxy-(4Z,7Z,10Z,12E,16Z,19Z)-docosahexaenoate + NAD(+) = 14-oxo-(4Z,7Z,10Z,12E,16Z,19Z)-docosahexaenoate + NADH + H(+)</text>
        <dbReference type="Rhea" id="RHEA:48952"/>
        <dbReference type="ChEBI" id="CHEBI:15378"/>
        <dbReference type="ChEBI" id="CHEBI:57540"/>
        <dbReference type="ChEBI" id="CHEBI:57945"/>
        <dbReference type="ChEBI" id="CHEBI:90866"/>
        <dbReference type="ChEBI" id="CHEBI:90867"/>
    </reaction>
    <physiologicalReaction direction="left-to-right" evidence="11">
        <dbReference type="Rhea" id="RHEA:48953"/>
    </physiologicalReaction>
</comment>
<evidence type="ECO:0000256" key="11">
    <source>
        <dbReference type="ARBA" id="ARBA00048008"/>
    </source>
</evidence>
<evidence type="ECO:0000256" key="10">
    <source>
        <dbReference type="ARBA" id="ARBA00047672"/>
    </source>
</evidence>
<evidence type="ECO:0000256" key="3">
    <source>
        <dbReference type="ARBA" id="ARBA00038968"/>
    </source>
</evidence>
<comment type="similarity">
    <text evidence="1 22">Belongs to the short-chain dehydrogenases/reductases (SDR) family.</text>
</comment>
<dbReference type="GO" id="GO:0047034">
    <property type="term" value="F:15-hydroxyicosatetraenoate dehydrogenase activity"/>
    <property type="evidence" value="ECO:0007669"/>
    <property type="project" value="UniProtKB-EC"/>
</dbReference>
<dbReference type="InterPro" id="IPR002347">
    <property type="entry name" value="SDR_fam"/>
</dbReference>
<accession>A0A6J8BBQ5</accession>
<evidence type="ECO:0000256" key="1">
    <source>
        <dbReference type="ARBA" id="ARBA00006484"/>
    </source>
</evidence>
<dbReference type="GO" id="GO:0016404">
    <property type="term" value="F:15-hydroxyprostaglandin dehydrogenase (NAD+) activity"/>
    <property type="evidence" value="ECO:0007669"/>
    <property type="project" value="UniProtKB-EC"/>
</dbReference>
<evidence type="ECO:0000256" key="20">
    <source>
        <dbReference type="ARBA" id="ARBA00049151"/>
    </source>
</evidence>
<evidence type="ECO:0000256" key="7">
    <source>
        <dbReference type="ARBA" id="ARBA00042026"/>
    </source>
</evidence>
<keyword evidence="2 23" id="KW-0560">Oxidoreductase</keyword>
<comment type="catalytic activity">
    <reaction evidence="16">
        <text>lipoxin A4 + NAD(+) = 15-oxo-(5S,6R)-dihydroxy-(7E,9E,11Z,13E)-eicosatetraenoate + NADH + H(+)</text>
        <dbReference type="Rhea" id="RHEA:41572"/>
        <dbReference type="ChEBI" id="CHEBI:15378"/>
        <dbReference type="ChEBI" id="CHEBI:57540"/>
        <dbReference type="ChEBI" id="CHEBI:57945"/>
        <dbReference type="ChEBI" id="CHEBI:67026"/>
        <dbReference type="ChEBI" id="CHEBI:78311"/>
    </reaction>
    <physiologicalReaction direction="left-to-right" evidence="16">
        <dbReference type="Rhea" id="RHEA:41573"/>
    </physiologicalReaction>
</comment>
<evidence type="ECO:0000256" key="13">
    <source>
        <dbReference type="ARBA" id="ARBA00048144"/>
    </source>
</evidence>
<comment type="function">
    <text evidence="8">Catalyzes the NAD-dependent dehydrogenation (oxidation) of a broad array of hydroxylated polyunsaturated fatty acids (mainly eicosanoids and docosanoids, including prostaglandins, lipoxins and resolvins), yielding their corresponding keto (oxo) metabolites. Decreases the levels of the pro-proliferative prostaglandins such as prostaglandin E2 (whose activity is increased in cancer because of an increase in the expression of cyclooxygenase 2) and generates oxo-fatty acid products that can profoundly influence cell function by abrogating pro-inflammatory cytokine expression. Converts resolvins E1, D1 and D2 to their oxo products, which represents a mode of resolvin inactivation. Resolvin E1 plays important roles during the resolution phase of acute inflammation, while resolvins D1 and D2 have a unique role in obesity-induced adipose inflammation.</text>
</comment>
<dbReference type="SUPFAM" id="SSF51735">
    <property type="entry name" value="NAD(P)-binding Rossmann-fold domains"/>
    <property type="match status" value="1"/>
</dbReference>
<proteinExistence type="inferred from homology"/>
<dbReference type="EMBL" id="CACVKT020002934">
    <property type="protein sequence ID" value="CAC5380750.1"/>
    <property type="molecule type" value="Genomic_DNA"/>
</dbReference>
<comment type="catalytic activity">
    <reaction evidence="10">
        <text>resolvin D1 + NAD(+) = 8-oxoresolvin D1 + NADH + H(+)</text>
        <dbReference type="Rhea" id="RHEA:50124"/>
        <dbReference type="ChEBI" id="CHEBI:15378"/>
        <dbReference type="ChEBI" id="CHEBI:57540"/>
        <dbReference type="ChEBI" id="CHEBI:57945"/>
        <dbReference type="ChEBI" id="CHEBI:132079"/>
        <dbReference type="ChEBI" id="CHEBI:132080"/>
    </reaction>
    <physiologicalReaction direction="left-to-right" evidence="10">
        <dbReference type="Rhea" id="RHEA:50125"/>
    </physiologicalReaction>
</comment>
<dbReference type="OrthoDB" id="5840532at2759"/>
<evidence type="ECO:0000313" key="23">
    <source>
        <dbReference type="EMBL" id="CAC5380750.1"/>
    </source>
</evidence>
<comment type="catalytic activity">
    <reaction evidence="17">
        <text>prostaglandin A1 + NAD(+) = 15-oxo-prostaglandin A1 + NADH + H(+)</text>
        <dbReference type="Rhea" id="RHEA:41263"/>
        <dbReference type="ChEBI" id="CHEBI:15378"/>
        <dbReference type="ChEBI" id="CHEBI:57398"/>
        <dbReference type="ChEBI" id="CHEBI:57540"/>
        <dbReference type="ChEBI" id="CHEBI:57945"/>
        <dbReference type="ChEBI" id="CHEBI:85072"/>
    </reaction>
    <physiologicalReaction direction="left-to-right" evidence="17">
        <dbReference type="Rhea" id="RHEA:41264"/>
    </physiologicalReaction>
</comment>
<dbReference type="PRINTS" id="PR00080">
    <property type="entry name" value="SDRFAMILY"/>
</dbReference>
<evidence type="ECO:0000256" key="6">
    <source>
        <dbReference type="ARBA" id="ARBA00041812"/>
    </source>
</evidence>
<dbReference type="EC" id="1.1.1.232" evidence="4"/>
<evidence type="ECO:0000256" key="4">
    <source>
        <dbReference type="ARBA" id="ARBA00039060"/>
    </source>
</evidence>
<evidence type="ECO:0000256" key="22">
    <source>
        <dbReference type="RuleBase" id="RU000363"/>
    </source>
</evidence>
<dbReference type="PROSITE" id="PS00061">
    <property type="entry name" value="ADH_SHORT"/>
    <property type="match status" value="1"/>
</dbReference>
<comment type="catalytic activity">
    <reaction evidence="19">
        <text>resolvin D2 + NAD(+) = 16-oxoresolvin D2 + NADH + H(+)</text>
        <dbReference type="Rhea" id="RHEA:53588"/>
        <dbReference type="ChEBI" id="CHEBI:15378"/>
        <dbReference type="ChEBI" id="CHEBI:57540"/>
        <dbReference type="ChEBI" id="CHEBI:57945"/>
        <dbReference type="ChEBI" id="CHEBI:133367"/>
        <dbReference type="ChEBI" id="CHEBI:137498"/>
    </reaction>
    <physiologicalReaction direction="left-to-right" evidence="19">
        <dbReference type="Rhea" id="RHEA:53589"/>
    </physiologicalReaction>
</comment>
<evidence type="ECO:0000256" key="5">
    <source>
        <dbReference type="ARBA" id="ARBA00040276"/>
    </source>
</evidence>
<dbReference type="EC" id="1.1.1.141" evidence="3"/>
<dbReference type="PANTHER" id="PTHR44229:SF4">
    <property type="entry name" value="15-HYDROXYPROSTAGLANDIN DEHYDROGENASE [NAD(+)]"/>
    <property type="match status" value="1"/>
</dbReference>